<evidence type="ECO:0000256" key="4">
    <source>
        <dbReference type="ARBA" id="ARBA00022525"/>
    </source>
</evidence>
<dbReference type="InterPro" id="IPR000026">
    <property type="entry name" value="N1-like"/>
</dbReference>
<dbReference type="Pfam" id="PF00545">
    <property type="entry name" value="Ribonuclease"/>
    <property type="match status" value="1"/>
</dbReference>
<reference evidence="9 10" key="1">
    <citation type="submission" date="2017-09" db="EMBL/GenBank/DDBJ databases">
        <title>Bacterial strain isolated from the female urinary microbiota.</title>
        <authorList>
            <person name="Thomas-White K."/>
            <person name="Kumar N."/>
            <person name="Forster S."/>
            <person name="Putonti C."/>
            <person name="Lawley T."/>
            <person name="Wolfe A.J."/>
        </authorList>
    </citation>
    <scope>NUCLEOTIDE SEQUENCE [LARGE SCALE GENOMIC DNA]</scope>
    <source>
        <strain evidence="9 10">UMB0204</strain>
    </source>
</reference>
<dbReference type="InterPro" id="IPR053753">
    <property type="entry name" value="RNase_N1/T1-like_sf"/>
</dbReference>
<evidence type="ECO:0000313" key="10">
    <source>
        <dbReference type="Proteomes" id="UP000235658"/>
    </source>
</evidence>
<proteinExistence type="inferred from homology"/>
<evidence type="ECO:0000256" key="8">
    <source>
        <dbReference type="PIRSR" id="PIRSR001013-1"/>
    </source>
</evidence>
<keyword evidence="4 7" id="KW-0964">Secreted</keyword>
<dbReference type="EMBL" id="PNHP01000007">
    <property type="protein sequence ID" value="PMC80862.1"/>
    <property type="molecule type" value="Genomic_DNA"/>
</dbReference>
<protein>
    <recommendedName>
        <fullName evidence="3 7">Ribonuclease</fullName>
        <ecNumber evidence="7">3.1.27.-</ecNumber>
    </recommendedName>
</protein>
<keyword evidence="5 7" id="KW-0540">Nuclease</keyword>
<keyword evidence="6 7" id="KW-0378">Hydrolase</keyword>
<comment type="subcellular location">
    <subcellularLocation>
        <location evidence="1 7">Secreted</location>
    </subcellularLocation>
</comment>
<organism evidence="9 10">
    <name type="scientific">Anaerococcus hydrogenalis</name>
    <dbReference type="NCBI Taxonomy" id="33029"/>
    <lineage>
        <taxon>Bacteria</taxon>
        <taxon>Bacillati</taxon>
        <taxon>Bacillota</taxon>
        <taxon>Tissierellia</taxon>
        <taxon>Tissierellales</taxon>
        <taxon>Peptoniphilaceae</taxon>
        <taxon>Anaerococcus</taxon>
    </lineage>
</organism>
<accession>A0A2N6UH49</accession>
<dbReference type="PIRSF" id="PIRSF001013">
    <property type="entry name" value="Barnase"/>
    <property type="match status" value="1"/>
</dbReference>
<dbReference type="Gene3D" id="3.40.20.20">
    <property type="match status" value="2"/>
</dbReference>
<dbReference type="PROSITE" id="PS51257">
    <property type="entry name" value="PROKAR_LIPOPROTEIN"/>
    <property type="match status" value="1"/>
</dbReference>
<dbReference type="GO" id="GO:0004521">
    <property type="term" value="F:RNA endonuclease activity"/>
    <property type="evidence" value="ECO:0007669"/>
    <property type="project" value="UniProtKB-UniRule"/>
</dbReference>
<dbReference type="EC" id="3.1.27.-" evidence="7"/>
<dbReference type="InterPro" id="IPR016191">
    <property type="entry name" value="Ribonuclease/ribotoxin"/>
</dbReference>
<evidence type="ECO:0000256" key="6">
    <source>
        <dbReference type="ARBA" id="ARBA00022801"/>
    </source>
</evidence>
<dbReference type="SUPFAM" id="SSF53933">
    <property type="entry name" value="Microbial ribonucleases"/>
    <property type="match status" value="1"/>
</dbReference>
<evidence type="ECO:0000256" key="7">
    <source>
        <dbReference type="PIRNR" id="PIRNR001013"/>
    </source>
</evidence>
<dbReference type="GO" id="GO:0005576">
    <property type="term" value="C:extracellular region"/>
    <property type="evidence" value="ECO:0007669"/>
    <property type="project" value="UniProtKB-SubCell"/>
</dbReference>
<dbReference type="GeneID" id="84579263"/>
<dbReference type="GO" id="GO:0016787">
    <property type="term" value="F:hydrolase activity"/>
    <property type="evidence" value="ECO:0007669"/>
    <property type="project" value="UniProtKB-KW"/>
</dbReference>
<dbReference type="Proteomes" id="UP000235658">
    <property type="component" value="Unassembled WGS sequence"/>
</dbReference>
<dbReference type="InterPro" id="IPR001887">
    <property type="entry name" value="Barnase"/>
</dbReference>
<dbReference type="RefSeq" id="WP_102198491.1">
    <property type="nucleotide sequence ID" value="NZ_PNHP01000007.1"/>
</dbReference>
<comment type="caution">
    <text evidence="9">The sequence shown here is derived from an EMBL/GenBank/DDBJ whole genome shotgun (WGS) entry which is preliminary data.</text>
</comment>
<evidence type="ECO:0000256" key="2">
    <source>
        <dbReference type="ARBA" id="ARBA00009006"/>
    </source>
</evidence>
<comment type="similarity">
    <text evidence="2 7">Belongs to the ribonuclease N1/T1 family.</text>
</comment>
<evidence type="ECO:0000313" key="9">
    <source>
        <dbReference type="EMBL" id="PMC80862.1"/>
    </source>
</evidence>
<evidence type="ECO:0000256" key="3">
    <source>
        <dbReference type="ARBA" id="ARBA00022214"/>
    </source>
</evidence>
<keyword evidence="7" id="KW-0255">Endonuclease</keyword>
<sequence>MKIRNFFYKFILSFFLIFTFTGCVKHGNINSNENIESKNILEDKAYYKKDDVVSYIKSYKKLPKNYLTKKEAKKLGWIPSKGNLWEVTDKGVIGGDYFGNFEKNLLEANYKECDVNYFGGRRGGERLIYDEDFNIFYTNDHYKTFTKEN</sequence>
<feature type="active site" description="Proton donor" evidence="8">
    <location>
        <position position="141"/>
    </location>
</feature>
<dbReference type="AlphaFoldDB" id="A0A2N6UH49"/>
<gene>
    <name evidence="9" type="ORF">CJ192_08700</name>
</gene>
<evidence type="ECO:0000256" key="5">
    <source>
        <dbReference type="ARBA" id="ARBA00022722"/>
    </source>
</evidence>
<feature type="active site" description="Proton acceptor" evidence="8">
    <location>
        <position position="112"/>
    </location>
</feature>
<dbReference type="PRINTS" id="PR00117">
    <property type="entry name" value="BARNASE"/>
</dbReference>
<name>A0A2N6UH49_9FIRM</name>
<dbReference type="GO" id="GO:0003723">
    <property type="term" value="F:RNA binding"/>
    <property type="evidence" value="ECO:0007669"/>
    <property type="project" value="UniProtKB-UniRule"/>
</dbReference>
<evidence type="ECO:0000256" key="1">
    <source>
        <dbReference type="ARBA" id="ARBA00004613"/>
    </source>
</evidence>